<evidence type="ECO:0000313" key="3">
    <source>
        <dbReference type="Proteomes" id="UP000192656"/>
    </source>
</evidence>
<keyword evidence="1" id="KW-0732">Signal</keyword>
<dbReference type="PROSITE" id="PS51257">
    <property type="entry name" value="PROKAR_LIPOPROTEIN"/>
    <property type="match status" value="1"/>
</dbReference>
<name>A0A1W2CJS7_9HYPH</name>
<dbReference type="EMBL" id="FWXR01000010">
    <property type="protein sequence ID" value="SMC84878.1"/>
    <property type="molecule type" value="Genomic_DNA"/>
</dbReference>
<sequence length="48" mass="4759">MTLRLATMLTLLLGSLAISACANTVRGVGADVGNTVDAGEAAARDIAN</sequence>
<evidence type="ECO:0000313" key="2">
    <source>
        <dbReference type="EMBL" id="SMC84878.1"/>
    </source>
</evidence>
<reference evidence="2 3" key="1">
    <citation type="submission" date="2017-04" db="EMBL/GenBank/DDBJ databases">
        <authorList>
            <person name="Afonso C.L."/>
            <person name="Miller P.J."/>
            <person name="Scott M.A."/>
            <person name="Spackman E."/>
            <person name="Goraichik I."/>
            <person name="Dimitrov K.M."/>
            <person name="Suarez D.L."/>
            <person name="Swayne D.E."/>
        </authorList>
    </citation>
    <scope>NUCLEOTIDE SEQUENCE [LARGE SCALE GENOMIC DNA]</scope>
    <source>
        <strain evidence="2 3">CGMCC 1.10972</strain>
    </source>
</reference>
<dbReference type="Proteomes" id="UP000192656">
    <property type="component" value="Unassembled WGS sequence"/>
</dbReference>
<feature type="signal peptide" evidence="1">
    <location>
        <begin position="1"/>
        <end position="22"/>
    </location>
</feature>
<dbReference type="AlphaFoldDB" id="A0A1W2CJS7"/>
<proteinExistence type="predicted"/>
<feature type="chain" id="PRO_5012009247" description="Entericidin EcnA/B family protein" evidence="1">
    <location>
        <begin position="23"/>
        <end position="48"/>
    </location>
</feature>
<evidence type="ECO:0008006" key="4">
    <source>
        <dbReference type="Google" id="ProtNLM"/>
    </source>
</evidence>
<keyword evidence="3" id="KW-1185">Reference proteome</keyword>
<organism evidence="2 3">
    <name type="scientific">Fulvimarina manganoxydans</name>
    <dbReference type="NCBI Taxonomy" id="937218"/>
    <lineage>
        <taxon>Bacteria</taxon>
        <taxon>Pseudomonadati</taxon>
        <taxon>Pseudomonadota</taxon>
        <taxon>Alphaproteobacteria</taxon>
        <taxon>Hyphomicrobiales</taxon>
        <taxon>Aurantimonadaceae</taxon>
        <taxon>Fulvimarina</taxon>
    </lineage>
</organism>
<protein>
    <recommendedName>
        <fullName evidence="4">Entericidin EcnA/B family protein</fullName>
    </recommendedName>
</protein>
<accession>A0A1W2CJS7</accession>
<dbReference type="RefSeq" id="WP_170923279.1">
    <property type="nucleotide sequence ID" value="NZ_FWXR01000010.1"/>
</dbReference>
<evidence type="ECO:0000256" key="1">
    <source>
        <dbReference type="SAM" id="SignalP"/>
    </source>
</evidence>
<gene>
    <name evidence="2" type="ORF">SAMN06297251_11076</name>
</gene>